<comment type="caution">
    <text evidence="1">The sequence shown here is derived from an EMBL/GenBank/DDBJ whole genome shotgun (WGS) entry which is preliminary data.</text>
</comment>
<dbReference type="SUPFAM" id="SSF144206">
    <property type="entry name" value="NOB1 zinc finger-like"/>
    <property type="match status" value="1"/>
</dbReference>
<dbReference type="Proteomes" id="UP001168883">
    <property type="component" value="Unassembled WGS sequence"/>
</dbReference>
<evidence type="ECO:0000313" key="2">
    <source>
        <dbReference type="Proteomes" id="UP001168883"/>
    </source>
</evidence>
<name>A0ABT8VAA4_9BACL</name>
<dbReference type="EMBL" id="JAUMKJ010000013">
    <property type="protein sequence ID" value="MDO3677895.1"/>
    <property type="molecule type" value="Genomic_DNA"/>
</dbReference>
<sequence>MRKKYFILMNGLEHPRLEEDLERPVQIIEGCEWEPTTASYDVSPEIMHLYEKTRQKAFSILEPEADEENKKHPELYGKRCIYCRIWTRDFSKQKCLKCGNGLLKLPLNEWDYDWFLFPNAVNQLKAVDAAGEDYDDFVEILEDLGKLAALRR</sequence>
<reference evidence="1" key="1">
    <citation type="submission" date="2023-07" db="EMBL/GenBank/DDBJ databases">
        <authorList>
            <person name="Aktuganov G."/>
            <person name="Boyko T."/>
            <person name="Delegan Y."/>
            <person name="Galimzianova N."/>
            <person name="Gilvanova E."/>
            <person name="Korobov V."/>
            <person name="Kuzmina L."/>
            <person name="Melentiev A."/>
            <person name="Milman P."/>
            <person name="Ryabova A."/>
            <person name="Stupak E."/>
            <person name="Yasakov T."/>
            <person name="Zharikova N."/>
            <person name="Zhurenko E."/>
        </authorList>
    </citation>
    <scope>NUCLEOTIDE SEQUENCE</scope>
    <source>
        <strain evidence="1">IB-739</strain>
    </source>
</reference>
<evidence type="ECO:0000313" key="1">
    <source>
        <dbReference type="EMBL" id="MDO3677895.1"/>
    </source>
</evidence>
<keyword evidence="2" id="KW-1185">Reference proteome</keyword>
<proteinExistence type="predicted"/>
<protein>
    <submittedName>
        <fullName evidence="1">Uncharacterized protein</fullName>
    </submittedName>
</protein>
<dbReference type="RefSeq" id="WP_302878572.1">
    <property type="nucleotide sequence ID" value="NZ_JAUMKJ010000013.1"/>
</dbReference>
<organism evidence="1 2">
    <name type="scientific">Paenibacillus ehimensis</name>
    <dbReference type="NCBI Taxonomy" id="79264"/>
    <lineage>
        <taxon>Bacteria</taxon>
        <taxon>Bacillati</taxon>
        <taxon>Bacillota</taxon>
        <taxon>Bacilli</taxon>
        <taxon>Bacillales</taxon>
        <taxon>Paenibacillaceae</taxon>
        <taxon>Paenibacillus</taxon>
    </lineage>
</organism>
<accession>A0ABT8VAA4</accession>
<gene>
    <name evidence="1" type="ORF">Q3C12_12855</name>
</gene>
<dbReference type="InterPro" id="IPR036283">
    <property type="entry name" value="NOB1_Zf-like_sf"/>
</dbReference>